<evidence type="ECO:0000313" key="3">
    <source>
        <dbReference type="EMBL" id="KAI3437741.1"/>
    </source>
</evidence>
<organism evidence="3 4">
    <name type="scientific">Chlorella vulgaris</name>
    <name type="common">Green alga</name>
    <dbReference type="NCBI Taxonomy" id="3077"/>
    <lineage>
        <taxon>Eukaryota</taxon>
        <taxon>Viridiplantae</taxon>
        <taxon>Chlorophyta</taxon>
        <taxon>core chlorophytes</taxon>
        <taxon>Trebouxiophyceae</taxon>
        <taxon>Chlorellales</taxon>
        <taxon>Chlorellaceae</taxon>
        <taxon>Chlorella clade</taxon>
        <taxon>Chlorella</taxon>
    </lineage>
</organism>
<dbReference type="AlphaFoldDB" id="A0A9D4Z1Z0"/>
<evidence type="ECO:0000256" key="1">
    <source>
        <dbReference type="SAM" id="MobiDB-lite"/>
    </source>
</evidence>
<sequence length="173" mass="17811">MKSGVTFVLLCLAVGARTAPGGRRSLLDDSTASLIGAADSPGDCKGAVADKCCTKEIKFDKDLAVTSPLFCGVVIKPDEAKALPELTHSLKAPGTANTAAAESEVLALELVEPAVPLTWTDGGDFVCVCKGQPSPDDIAQWSEKPSFELPSKEPELLPPADSEATLDGTGITG</sequence>
<name>A0A9D4Z1Z0_CHLVU</name>
<feature type="region of interest" description="Disordered" evidence="1">
    <location>
        <begin position="147"/>
        <end position="173"/>
    </location>
</feature>
<keyword evidence="4" id="KW-1185">Reference proteome</keyword>
<comment type="caution">
    <text evidence="3">The sequence shown here is derived from an EMBL/GenBank/DDBJ whole genome shotgun (WGS) entry which is preliminary data.</text>
</comment>
<feature type="signal peptide" evidence="2">
    <location>
        <begin position="1"/>
        <end position="18"/>
    </location>
</feature>
<dbReference type="EMBL" id="SIDB01000001">
    <property type="protein sequence ID" value="KAI3437741.1"/>
    <property type="molecule type" value="Genomic_DNA"/>
</dbReference>
<evidence type="ECO:0000256" key="2">
    <source>
        <dbReference type="SAM" id="SignalP"/>
    </source>
</evidence>
<dbReference type="Proteomes" id="UP001055712">
    <property type="component" value="Unassembled WGS sequence"/>
</dbReference>
<evidence type="ECO:0000313" key="4">
    <source>
        <dbReference type="Proteomes" id="UP001055712"/>
    </source>
</evidence>
<protein>
    <submittedName>
        <fullName evidence="3">Uncharacterized protein</fullName>
    </submittedName>
</protein>
<reference evidence="3" key="1">
    <citation type="journal article" date="2019" name="Plant J.">
        <title>Chlorella vulgaris genome assembly and annotation reveals the molecular basis for metabolic acclimation to high light conditions.</title>
        <authorList>
            <person name="Cecchin M."/>
            <person name="Marcolungo L."/>
            <person name="Rossato M."/>
            <person name="Girolomoni L."/>
            <person name="Cosentino E."/>
            <person name="Cuine S."/>
            <person name="Li-Beisson Y."/>
            <person name="Delledonne M."/>
            <person name="Ballottari M."/>
        </authorList>
    </citation>
    <scope>NUCLEOTIDE SEQUENCE</scope>
    <source>
        <strain evidence="3">211/11P</strain>
    </source>
</reference>
<gene>
    <name evidence="3" type="ORF">D9Q98_000189</name>
</gene>
<reference evidence="3" key="2">
    <citation type="submission" date="2020-11" db="EMBL/GenBank/DDBJ databases">
        <authorList>
            <person name="Cecchin M."/>
            <person name="Marcolungo L."/>
            <person name="Rossato M."/>
            <person name="Girolomoni L."/>
            <person name="Cosentino E."/>
            <person name="Cuine S."/>
            <person name="Li-Beisson Y."/>
            <person name="Delledonne M."/>
            <person name="Ballottari M."/>
        </authorList>
    </citation>
    <scope>NUCLEOTIDE SEQUENCE</scope>
    <source>
        <strain evidence="3">211/11P</strain>
        <tissue evidence="3">Whole cell</tissue>
    </source>
</reference>
<feature type="chain" id="PRO_5038758798" evidence="2">
    <location>
        <begin position="19"/>
        <end position="173"/>
    </location>
</feature>
<proteinExistence type="predicted"/>
<keyword evidence="2" id="KW-0732">Signal</keyword>
<accession>A0A9D4Z1Z0</accession>